<dbReference type="InterPro" id="IPR036388">
    <property type="entry name" value="WH-like_DNA-bd_sf"/>
</dbReference>
<dbReference type="Pfam" id="PF13412">
    <property type="entry name" value="HTH_24"/>
    <property type="match status" value="1"/>
</dbReference>
<sequence>MQDLPNKLRVLHVELRQRETTPIKFKYIFEYRREALSSSSFQERQKNDSSSSSSEVICRPREDQQQIIVPLSRHMLLQAMEKLGINAKSLESLTVEQLHDLFNRLSNLTAAAAAAPNNSSNQKERYPLHVDGGVAVLSPIDKRMLKLLLASNGDISSMTLSKELGIPLTTIQRRRKRLVEFLDISCTLALRKFDLRSITFFIAAENGMSTSIAKEILTWPSVMSVARTLSNNNIDIKADVVLKTNKEIIDFSEKIKMMPGVKELFWTESIELIGKNNDMLYSKIDSS</sequence>
<gene>
    <name evidence="1" type="ORF">NTE_00087</name>
</gene>
<proteinExistence type="predicted"/>
<dbReference type="EMBL" id="CP007174">
    <property type="protein sequence ID" value="AIF82171.1"/>
    <property type="molecule type" value="Genomic_DNA"/>
</dbReference>
<dbReference type="KEGG" id="nev:NTE_00087"/>
<evidence type="ECO:0000313" key="1">
    <source>
        <dbReference type="EMBL" id="AIF82171.1"/>
    </source>
</evidence>
<name>A0A075ML68_9ARCH</name>
<dbReference type="HOGENOM" id="CLU_084395_0_0_2"/>
<dbReference type="Gene3D" id="1.10.10.10">
    <property type="entry name" value="Winged helix-like DNA-binding domain superfamily/Winged helix DNA-binding domain"/>
    <property type="match status" value="1"/>
</dbReference>
<reference evidence="1 2" key="1">
    <citation type="journal article" date="2014" name="PLoS ONE">
        <title>Genome Sequence of Candidatus Nitrososphaera evergladensis from Group I.1b Enriched from Everglades Soil Reveals Novel Genomic Features of the Ammonia-Oxidizing Archaea.</title>
        <authorList>
            <person name="Zhalnina K.V."/>
            <person name="Dias R."/>
            <person name="Leonard M.T."/>
            <person name="Dorr de Quadros P."/>
            <person name="Camargo F.A."/>
            <person name="Drew J.C."/>
            <person name="Farmerie W.G."/>
            <person name="Daroub S.H."/>
            <person name="Triplett E.W."/>
        </authorList>
    </citation>
    <scope>NUCLEOTIDE SEQUENCE [LARGE SCALE GENOMIC DNA]</scope>
    <source>
        <strain evidence="1 2">SR1</strain>
    </source>
</reference>
<accession>A0A075ML68</accession>
<protein>
    <submittedName>
        <fullName evidence="1">Transcriptional regulator</fullName>
    </submittedName>
</protein>
<keyword evidence="2" id="KW-1185">Reference proteome</keyword>
<organism evidence="1 2">
    <name type="scientific">Candidatus Nitrososphaera evergladensis SR1</name>
    <dbReference type="NCBI Taxonomy" id="1459636"/>
    <lineage>
        <taxon>Archaea</taxon>
        <taxon>Nitrososphaerota</taxon>
        <taxon>Nitrososphaeria</taxon>
        <taxon>Nitrososphaerales</taxon>
        <taxon>Nitrososphaeraceae</taxon>
        <taxon>Nitrososphaera</taxon>
    </lineage>
</organism>
<dbReference type="Proteomes" id="UP000028194">
    <property type="component" value="Chromosome"/>
</dbReference>
<evidence type="ECO:0000313" key="2">
    <source>
        <dbReference type="Proteomes" id="UP000028194"/>
    </source>
</evidence>
<dbReference type="STRING" id="1459636.NTE_00087"/>
<dbReference type="AlphaFoldDB" id="A0A075ML68"/>